<keyword evidence="6" id="KW-0658">Purine biosynthesis</keyword>
<dbReference type="FunFam" id="3.40.50.720:FF:000255">
    <property type="entry name" value="Methylenetetrahydrofolate dehydrogenase"/>
    <property type="match status" value="1"/>
</dbReference>
<dbReference type="PANTHER" id="PTHR48099:SF3">
    <property type="entry name" value="METHYLENETETRAHYDROFOLATE DEHYDROGENASE [NAD(+)]"/>
    <property type="match status" value="1"/>
</dbReference>
<dbReference type="CDD" id="cd01079">
    <property type="entry name" value="NAD_bind_m-THF_DH"/>
    <property type="match status" value="1"/>
</dbReference>
<comment type="function">
    <text evidence="10">Catalyzes oxidation of cytoplasmic one-carbon units for purine biosynthesis.</text>
</comment>
<dbReference type="InterPro" id="IPR035812">
    <property type="entry name" value="m-THF_DH_NAD-bd"/>
</dbReference>
<evidence type="ECO:0000256" key="11">
    <source>
        <dbReference type="ARBA" id="ARBA00061364"/>
    </source>
</evidence>
<dbReference type="SUPFAM" id="SSF53223">
    <property type="entry name" value="Aminoacid dehydrogenase-like, N-terminal domain"/>
    <property type="match status" value="1"/>
</dbReference>
<keyword evidence="7" id="KW-0560">Oxidoreductase</keyword>
<protein>
    <recommendedName>
        <fullName evidence="13">Methylenetetrahydrofolate dehydrogenase [NAD(+)]</fullName>
        <ecNumber evidence="12">1.5.1.15</ecNumber>
    </recommendedName>
</protein>
<gene>
    <name evidence="16" type="ORF">CBER1_00317</name>
</gene>
<dbReference type="Pfam" id="PF00763">
    <property type="entry name" value="THF_DHG_CYH"/>
    <property type="match status" value="1"/>
</dbReference>
<evidence type="ECO:0000313" key="16">
    <source>
        <dbReference type="EMBL" id="PPJ53531.1"/>
    </source>
</evidence>
<dbReference type="GO" id="GO:0009113">
    <property type="term" value="P:purine nucleobase biosynthetic process"/>
    <property type="evidence" value="ECO:0007669"/>
    <property type="project" value="TreeGrafter"/>
</dbReference>
<evidence type="ECO:0000256" key="12">
    <source>
        <dbReference type="ARBA" id="ARBA00066980"/>
    </source>
</evidence>
<evidence type="ECO:0000256" key="4">
    <source>
        <dbReference type="ARBA" id="ARBA00022490"/>
    </source>
</evidence>
<comment type="subcellular location">
    <subcellularLocation>
        <location evidence="2">Cytoplasm</location>
    </subcellularLocation>
    <subcellularLocation>
        <location evidence="1">Nucleus</location>
    </subcellularLocation>
</comment>
<dbReference type="Pfam" id="PF02882">
    <property type="entry name" value="THF_DHG_CYH_C"/>
    <property type="match status" value="1"/>
</dbReference>
<evidence type="ECO:0000259" key="15">
    <source>
        <dbReference type="Pfam" id="PF02882"/>
    </source>
</evidence>
<evidence type="ECO:0000256" key="13">
    <source>
        <dbReference type="ARBA" id="ARBA00074830"/>
    </source>
</evidence>
<keyword evidence="17" id="KW-1185">Reference proteome</keyword>
<dbReference type="EMBL" id="PNEN01000578">
    <property type="protein sequence ID" value="PPJ53531.1"/>
    <property type="molecule type" value="Genomic_DNA"/>
</dbReference>
<dbReference type="EC" id="1.5.1.15" evidence="12"/>
<evidence type="ECO:0000256" key="6">
    <source>
        <dbReference type="ARBA" id="ARBA00022755"/>
    </source>
</evidence>
<dbReference type="PANTHER" id="PTHR48099">
    <property type="entry name" value="C-1-TETRAHYDROFOLATE SYNTHASE, CYTOPLASMIC-RELATED"/>
    <property type="match status" value="1"/>
</dbReference>
<evidence type="ECO:0000259" key="14">
    <source>
        <dbReference type="Pfam" id="PF00763"/>
    </source>
</evidence>
<organism evidence="16 17">
    <name type="scientific">Cercospora berteroae</name>
    <dbReference type="NCBI Taxonomy" id="357750"/>
    <lineage>
        <taxon>Eukaryota</taxon>
        <taxon>Fungi</taxon>
        <taxon>Dikarya</taxon>
        <taxon>Ascomycota</taxon>
        <taxon>Pezizomycotina</taxon>
        <taxon>Dothideomycetes</taxon>
        <taxon>Dothideomycetidae</taxon>
        <taxon>Mycosphaerellales</taxon>
        <taxon>Mycosphaerellaceae</taxon>
        <taxon>Cercospora</taxon>
    </lineage>
</organism>
<comment type="caution">
    <text evidence="16">The sequence shown here is derived from an EMBL/GenBank/DDBJ whole genome shotgun (WGS) entry which is preliminary data.</text>
</comment>
<keyword evidence="4" id="KW-0963">Cytoplasm</keyword>
<sequence>MASTNTSTSCKVVLASTIAKRLLEEVASGIKALKQPPRLHGFLANDDPAAEMYANWTKKTCEENGVDFTLRKVDREALEDELRYANQDQKVDGMIVYYPVFDTMRDRTLQWTVSLYKDVEGLSPQLISNMYQNIRFLDPPENTRKSILPCTPLAIVKILEYLQIYNNILDYGKRLHGRRITVINRSEVVGRPLAALLANDGAEVYSVDVAGVQQFSRGSGLKKQKHESRDMPGWDLEQCLPISDVVISGVPGEKFKVPTHLVRDGAVCINFSSEKNFDPDIKEKASIYVPAIGKVTIVVLMRNLLRLVQNQPQATGDH</sequence>
<dbReference type="GO" id="GO:0005829">
    <property type="term" value="C:cytosol"/>
    <property type="evidence" value="ECO:0007669"/>
    <property type="project" value="TreeGrafter"/>
</dbReference>
<evidence type="ECO:0000256" key="7">
    <source>
        <dbReference type="ARBA" id="ARBA00023002"/>
    </source>
</evidence>
<evidence type="ECO:0000256" key="2">
    <source>
        <dbReference type="ARBA" id="ARBA00004496"/>
    </source>
</evidence>
<dbReference type="SUPFAM" id="SSF51735">
    <property type="entry name" value="NAD(P)-binding Rossmann-fold domains"/>
    <property type="match status" value="1"/>
</dbReference>
<accession>A0A2S6C1C9</accession>
<evidence type="ECO:0000256" key="5">
    <source>
        <dbReference type="ARBA" id="ARBA00022563"/>
    </source>
</evidence>
<dbReference type="InterPro" id="IPR000672">
    <property type="entry name" value="THF_DH/CycHdrlase"/>
</dbReference>
<dbReference type="AlphaFoldDB" id="A0A2S6C1C9"/>
<keyword evidence="9" id="KW-0539">Nucleus</keyword>
<dbReference type="Proteomes" id="UP000237631">
    <property type="component" value="Unassembled WGS sequence"/>
</dbReference>
<dbReference type="GO" id="GO:0006730">
    <property type="term" value="P:one-carbon metabolic process"/>
    <property type="evidence" value="ECO:0007669"/>
    <property type="project" value="UniProtKB-KW"/>
</dbReference>
<dbReference type="GO" id="GO:0006164">
    <property type="term" value="P:purine nucleotide biosynthetic process"/>
    <property type="evidence" value="ECO:0007669"/>
    <property type="project" value="UniProtKB-KW"/>
</dbReference>
<dbReference type="InterPro" id="IPR020630">
    <property type="entry name" value="THF_DH/CycHdrlase_cat_dom"/>
</dbReference>
<dbReference type="InterPro" id="IPR036291">
    <property type="entry name" value="NAD(P)-bd_dom_sf"/>
</dbReference>
<proteinExistence type="inferred from homology"/>
<keyword evidence="8" id="KW-0520">NAD</keyword>
<dbReference type="OrthoDB" id="41403at2759"/>
<evidence type="ECO:0000313" key="17">
    <source>
        <dbReference type="Proteomes" id="UP000237631"/>
    </source>
</evidence>
<dbReference type="InterPro" id="IPR046346">
    <property type="entry name" value="Aminoacid_DH-like_N_sf"/>
</dbReference>
<feature type="domain" description="Tetrahydrofolate dehydrogenase/cyclohydrolase catalytic" evidence="14">
    <location>
        <begin position="16"/>
        <end position="120"/>
    </location>
</feature>
<evidence type="ECO:0000256" key="10">
    <source>
        <dbReference type="ARBA" id="ARBA00053076"/>
    </source>
</evidence>
<evidence type="ECO:0000256" key="9">
    <source>
        <dbReference type="ARBA" id="ARBA00023242"/>
    </source>
</evidence>
<dbReference type="PRINTS" id="PR00085">
    <property type="entry name" value="THFDHDRGNASE"/>
</dbReference>
<keyword evidence="5" id="KW-0554">One-carbon metabolism</keyword>
<dbReference type="Gene3D" id="3.40.50.10860">
    <property type="entry name" value="Leucine Dehydrogenase, chain A, domain 1"/>
    <property type="match status" value="1"/>
</dbReference>
<dbReference type="FunFam" id="3.40.50.10860:FF:000012">
    <property type="entry name" value="Methylenetetrahydrofolate dehydrogenase [NAD(+)]"/>
    <property type="match status" value="1"/>
</dbReference>
<comment type="subunit">
    <text evidence="3">Homodimer.</text>
</comment>
<dbReference type="STRING" id="357750.A0A2S6C1C9"/>
<feature type="domain" description="Tetrahydrofolate dehydrogenase/cyclohydrolase NAD(P)-binding" evidence="15">
    <location>
        <begin position="149"/>
        <end position="208"/>
    </location>
</feature>
<comment type="similarity">
    <text evidence="11">Belongs to the tetrahydrofolate dehydrogenase/cyclohydrolase family.</text>
</comment>
<reference evidence="17" key="1">
    <citation type="journal article" date="2017" name="bioRxiv">
        <title>Conservation of a gene cluster reveals novel cercosporin biosynthetic mechanisms and extends production to the genus Colletotrichum.</title>
        <authorList>
            <person name="de Jonge R."/>
            <person name="Ebert M.K."/>
            <person name="Huitt-Roehl C.R."/>
            <person name="Pal P."/>
            <person name="Suttle J.C."/>
            <person name="Spanner R.E."/>
            <person name="Neubauer J.D."/>
            <person name="Jurick W.M.II."/>
            <person name="Stott K.A."/>
            <person name="Secor G.A."/>
            <person name="Thomma B.P.H.J."/>
            <person name="Van de Peer Y."/>
            <person name="Townsend C.A."/>
            <person name="Bolton M.D."/>
        </authorList>
    </citation>
    <scope>NUCLEOTIDE SEQUENCE [LARGE SCALE GENOMIC DNA]</scope>
    <source>
        <strain evidence="17">CBS538.71</strain>
    </source>
</reference>
<dbReference type="InterPro" id="IPR020631">
    <property type="entry name" value="THF_DH/CycHdrlase_NAD-bd_dom"/>
</dbReference>
<evidence type="ECO:0000256" key="1">
    <source>
        <dbReference type="ARBA" id="ARBA00004123"/>
    </source>
</evidence>
<dbReference type="GO" id="GO:0005634">
    <property type="term" value="C:nucleus"/>
    <property type="evidence" value="ECO:0007669"/>
    <property type="project" value="UniProtKB-SubCell"/>
</dbReference>
<evidence type="ECO:0000256" key="8">
    <source>
        <dbReference type="ARBA" id="ARBA00023027"/>
    </source>
</evidence>
<evidence type="ECO:0000256" key="3">
    <source>
        <dbReference type="ARBA" id="ARBA00011738"/>
    </source>
</evidence>
<dbReference type="GO" id="GO:0004487">
    <property type="term" value="F:methylenetetrahydrofolate dehydrogenase (NAD+) activity"/>
    <property type="evidence" value="ECO:0007669"/>
    <property type="project" value="UniProtKB-EC"/>
</dbReference>
<dbReference type="Gene3D" id="3.40.50.720">
    <property type="entry name" value="NAD(P)-binding Rossmann-like Domain"/>
    <property type="match status" value="1"/>
</dbReference>
<name>A0A2S6C1C9_9PEZI</name>
<dbReference type="GO" id="GO:0004488">
    <property type="term" value="F:methylenetetrahydrofolate dehydrogenase (NADP+) activity"/>
    <property type="evidence" value="ECO:0007669"/>
    <property type="project" value="InterPro"/>
</dbReference>